<dbReference type="Proteomes" id="UP000327167">
    <property type="component" value="Unassembled WGS sequence"/>
</dbReference>
<evidence type="ECO:0000256" key="7">
    <source>
        <dbReference type="RuleBase" id="RU000408"/>
    </source>
</evidence>
<evidence type="ECO:0000313" key="10">
    <source>
        <dbReference type="Proteomes" id="UP000327167"/>
    </source>
</evidence>
<sequence>MRAIEMAITKGTVKFFNESKGYGFITPEDGSKDVFAHSSEIKVDGFKTLAEGQRVEFEIKDVTGKGLSAVNIHPI</sequence>
<keyword evidence="2" id="KW-0963">Cytoplasm</keyword>
<evidence type="ECO:0000256" key="2">
    <source>
        <dbReference type="ARBA" id="ARBA00022490"/>
    </source>
</evidence>
<dbReference type="InterPro" id="IPR012340">
    <property type="entry name" value="NA-bd_OB-fold"/>
</dbReference>
<keyword evidence="4" id="KW-0238">DNA-binding</keyword>
<evidence type="ECO:0000256" key="5">
    <source>
        <dbReference type="ARBA" id="ARBA00023159"/>
    </source>
</evidence>
<reference evidence="9 10" key="1">
    <citation type="submission" date="2019-09" db="EMBL/GenBank/DDBJ databases">
        <authorList>
            <person name="Chandra G."/>
            <person name="Truman W A."/>
        </authorList>
    </citation>
    <scope>NUCLEOTIDE SEQUENCE [LARGE SCALE GENOMIC DNA]</scope>
    <source>
        <strain evidence="9">PS655</strain>
    </source>
</reference>
<dbReference type="CDD" id="cd04458">
    <property type="entry name" value="CSP_CDS"/>
    <property type="match status" value="1"/>
</dbReference>
<dbReference type="PIRSF" id="PIRSF002599">
    <property type="entry name" value="Cold_shock_A"/>
    <property type="match status" value="1"/>
</dbReference>
<proteinExistence type="predicted"/>
<dbReference type="PANTHER" id="PTHR46565:SF20">
    <property type="entry name" value="COLD SHOCK DOMAIN-CONTAINING PROTEIN 4"/>
    <property type="match status" value="1"/>
</dbReference>
<dbReference type="AlphaFoldDB" id="A0A5E6QH60"/>
<evidence type="ECO:0000256" key="4">
    <source>
        <dbReference type="ARBA" id="ARBA00023125"/>
    </source>
</evidence>
<dbReference type="InterPro" id="IPR011129">
    <property type="entry name" value="CSD"/>
</dbReference>
<dbReference type="InterPro" id="IPR012156">
    <property type="entry name" value="Cold_shock_CspA"/>
</dbReference>
<dbReference type="PANTHER" id="PTHR46565">
    <property type="entry name" value="COLD SHOCK DOMAIN PROTEIN 2"/>
    <property type="match status" value="1"/>
</dbReference>
<dbReference type="Pfam" id="PF00313">
    <property type="entry name" value="CSD"/>
    <property type="match status" value="1"/>
</dbReference>
<dbReference type="PROSITE" id="PS00352">
    <property type="entry name" value="CSD_1"/>
    <property type="match status" value="1"/>
</dbReference>
<keyword evidence="6" id="KW-0804">Transcription</keyword>
<dbReference type="Gene3D" id="2.40.50.140">
    <property type="entry name" value="Nucleic acid-binding proteins"/>
    <property type="match status" value="1"/>
</dbReference>
<dbReference type="SUPFAM" id="SSF50249">
    <property type="entry name" value="Nucleic acid-binding proteins"/>
    <property type="match status" value="1"/>
</dbReference>
<protein>
    <submittedName>
        <fullName evidence="9">Cold shock-like protein CspE</fullName>
    </submittedName>
</protein>
<dbReference type="FunFam" id="2.40.50.140:FF:000006">
    <property type="entry name" value="Cold shock protein CspC"/>
    <property type="match status" value="1"/>
</dbReference>
<evidence type="ECO:0000313" key="9">
    <source>
        <dbReference type="EMBL" id="VVM53880.1"/>
    </source>
</evidence>
<organism evidence="9 10">
    <name type="scientific">Pseudomonas fluorescens</name>
    <dbReference type="NCBI Taxonomy" id="294"/>
    <lineage>
        <taxon>Bacteria</taxon>
        <taxon>Pseudomonadati</taxon>
        <taxon>Pseudomonadota</taxon>
        <taxon>Gammaproteobacteria</taxon>
        <taxon>Pseudomonadales</taxon>
        <taxon>Pseudomonadaceae</taxon>
        <taxon>Pseudomonas</taxon>
    </lineage>
</organism>
<dbReference type="EMBL" id="CABVHJ010000002">
    <property type="protein sequence ID" value="VVM53880.1"/>
    <property type="molecule type" value="Genomic_DNA"/>
</dbReference>
<dbReference type="InterPro" id="IPR002059">
    <property type="entry name" value="CSP_DNA-bd"/>
</dbReference>
<evidence type="ECO:0000256" key="1">
    <source>
        <dbReference type="ARBA" id="ARBA00004496"/>
    </source>
</evidence>
<dbReference type="GO" id="GO:0005829">
    <property type="term" value="C:cytosol"/>
    <property type="evidence" value="ECO:0007669"/>
    <property type="project" value="UniProtKB-ARBA"/>
</dbReference>
<evidence type="ECO:0000256" key="3">
    <source>
        <dbReference type="ARBA" id="ARBA00023015"/>
    </source>
</evidence>
<dbReference type="PRINTS" id="PR00050">
    <property type="entry name" value="COLDSHOCK"/>
</dbReference>
<evidence type="ECO:0000256" key="6">
    <source>
        <dbReference type="ARBA" id="ARBA00023163"/>
    </source>
</evidence>
<feature type="domain" description="CSD" evidence="8">
    <location>
        <begin position="8"/>
        <end position="74"/>
    </location>
</feature>
<keyword evidence="5" id="KW-0010">Activator</keyword>
<dbReference type="GO" id="GO:0003677">
    <property type="term" value="F:DNA binding"/>
    <property type="evidence" value="ECO:0007669"/>
    <property type="project" value="UniProtKB-KW"/>
</dbReference>
<dbReference type="InterPro" id="IPR019844">
    <property type="entry name" value="CSD_CS"/>
</dbReference>
<gene>
    <name evidence="9" type="primary">cspE</name>
    <name evidence="9" type="ORF">PS655_00928</name>
</gene>
<keyword evidence="3" id="KW-0805">Transcription regulation</keyword>
<comment type="subcellular location">
    <subcellularLocation>
        <location evidence="1 7">Cytoplasm</location>
    </subcellularLocation>
</comment>
<name>A0A5E6QH60_PSEFL</name>
<dbReference type="SMART" id="SM00357">
    <property type="entry name" value="CSP"/>
    <property type="match status" value="1"/>
</dbReference>
<accession>A0A5E6QH60</accession>
<dbReference type="PROSITE" id="PS51857">
    <property type="entry name" value="CSD_2"/>
    <property type="match status" value="1"/>
</dbReference>
<evidence type="ECO:0000259" key="8">
    <source>
        <dbReference type="PROSITE" id="PS51857"/>
    </source>
</evidence>